<dbReference type="EMBL" id="APWK03000001">
    <property type="protein sequence ID" value="PHH56251.1"/>
    <property type="molecule type" value="Genomic_DNA"/>
</dbReference>
<protein>
    <submittedName>
        <fullName evidence="2">Uncharacterized protein</fullName>
    </submittedName>
</protein>
<proteinExistence type="predicted"/>
<reference evidence="2 3" key="2">
    <citation type="journal article" date="2013" name="IMA Fungus">
        <title>IMA Genome-F 1: Ceratocystis fimbriata: Draft nuclear genome sequence for the plant pathogen, Ceratocystis fimbriata.</title>
        <authorList>
            <person name="Wilken P.M."/>
            <person name="Steenkamp E.T."/>
            <person name="Wingfield M.J."/>
            <person name="de Beer Z.W."/>
            <person name="Wingfield B.D."/>
        </authorList>
    </citation>
    <scope>NUCLEOTIDE SEQUENCE [LARGE SCALE GENOMIC DNA]</scope>
    <source>
        <strain evidence="2 3">CBS 114723</strain>
    </source>
</reference>
<organism evidence="2 3">
    <name type="scientific">Ceratocystis fimbriata CBS 114723</name>
    <dbReference type="NCBI Taxonomy" id="1035309"/>
    <lineage>
        <taxon>Eukaryota</taxon>
        <taxon>Fungi</taxon>
        <taxon>Dikarya</taxon>
        <taxon>Ascomycota</taxon>
        <taxon>Pezizomycotina</taxon>
        <taxon>Sordariomycetes</taxon>
        <taxon>Hypocreomycetidae</taxon>
        <taxon>Microascales</taxon>
        <taxon>Ceratocystidaceae</taxon>
        <taxon>Ceratocystis</taxon>
    </lineage>
</organism>
<evidence type="ECO:0000256" key="1">
    <source>
        <dbReference type="SAM" id="MobiDB-lite"/>
    </source>
</evidence>
<name>A0A2C5XNB2_9PEZI</name>
<evidence type="ECO:0000313" key="2">
    <source>
        <dbReference type="EMBL" id="PHH56251.1"/>
    </source>
</evidence>
<accession>A0A2C5XNB2</accession>
<comment type="caution">
    <text evidence="2">The sequence shown here is derived from an EMBL/GenBank/DDBJ whole genome shotgun (WGS) entry which is preliminary data.</text>
</comment>
<feature type="region of interest" description="Disordered" evidence="1">
    <location>
        <begin position="67"/>
        <end position="93"/>
    </location>
</feature>
<gene>
    <name evidence="2" type="ORF">CFIMG_007181RA00001</name>
</gene>
<reference evidence="2 3" key="1">
    <citation type="journal article" date="2013" name="Fungal Biol.">
        <title>Analysis of microsatellite markers in the genome of the plant pathogen Ceratocystis fimbriata.</title>
        <authorList>
            <person name="Simpson M.C."/>
            <person name="Wilken P.M."/>
            <person name="Coetzee M.P."/>
            <person name="Wingfield M.J."/>
            <person name="Wingfield B.D."/>
        </authorList>
    </citation>
    <scope>NUCLEOTIDE SEQUENCE [LARGE SCALE GENOMIC DNA]</scope>
    <source>
        <strain evidence="2 3">CBS 114723</strain>
    </source>
</reference>
<keyword evidence="3" id="KW-1185">Reference proteome</keyword>
<dbReference type="AlphaFoldDB" id="A0A2C5XNB2"/>
<dbReference type="Proteomes" id="UP000222788">
    <property type="component" value="Unassembled WGS sequence"/>
</dbReference>
<evidence type="ECO:0000313" key="3">
    <source>
        <dbReference type="Proteomes" id="UP000222788"/>
    </source>
</evidence>
<sequence length="93" mass="9747">MLFTGHESILSKPLTSSEGGAIGPIDTLVCLRSSTMRYSGSNNQGNFASGLSACTSQRMIDGEIQSLPSPVTCKTPNRRESPATGGPRCSPML</sequence>